<sequence>MESRNKRPLYFISGEDFYFIAYSILLTLELLGGSPRRIKDHRKFAYLIQFLNDARLIDILDRTQAQRRANPVDRELLFSSYTTAELHKREVFKVLFSLRRRGFVSIERTDTAEVLDITLLAAALPEGFFKSDHFDEERLNAANLKRIISRISTLNFDTLLERLYMDRGVRVWAA</sequence>
<evidence type="ECO:0000313" key="2">
    <source>
        <dbReference type="Proteomes" id="UP000190750"/>
    </source>
</evidence>
<organism evidence="1 2">
    <name type="scientific">Rhodoferax fermentans</name>
    <dbReference type="NCBI Taxonomy" id="28066"/>
    <lineage>
        <taxon>Bacteria</taxon>
        <taxon>Pseudomonadati</taxon>
        <taxon>Pseudomonadota</taxon>
        <taxon>Betaproteobacteria</taxon>
        <taxon>Burkholderiales</taxon>
        <taxon>Comamonadaceae</taxon>
        <taxon>Rhodoferax</taxon>
    </lineage>
</organism>
<gene>
    <name evidence="1" type="ORF">RF819_10390</name>
</gene>
<dbReference type="STRING" id="28066.RF819_10390"/>
<comment type="caution">
    <text evidence="1">The sequence shown here is derived from an EMBL/GenBank/DDBJ whole genome shotgun (WGS) entry which is preliminary data.</text>
</comment>
<dbReference type="EMBL" id="MTJN01000002">
    <property type="protein sequence ID" value="OOV09051.1"/>
    <property type="molecule type" value="Genomic_DNA"/>
</dbReference>
<evidence type="ECO:0000313" key="1">
    <source>
        <dbReference type="EMBL" id="OOV09051.1"/>
    </source>
</evidence>
<protein>
    <submittedName>
        <fullName evidence="1">Uncharacterized protein</fullName>
    </submittedName>
</protein>
<dbReference type="Proteomes" id="UP000190750">
    <property type="component" value="Unassembled WGS sequence"/>
</dbReference>
<reference evidence="1 2" key="1">
    <citation type="submission" date="2017-01" db="EMBL/GenBank/DDBJ databases">
        <title>Genome sequencing of Rhodoferax fermentans JCM 7819.</title>
        <authorList>
            <person name="Kim Y.J."/>
            <person name="Farh M.E.-A."/>
            <person name="Yang D.-C."/>
        </authorList>
    </citation>
    <scope>NUCLEOTIDE SEQUENCE [LARGE SCALE GENOMIC DNA]</scope>
    <source>
        <strain evidence="1 2">JCM 7819</strain>
    </source>
</reference>
<proteinExistence type="predicted"/>
<name>A0A1T1AY97_RHOFE</name>
<accession>A0A1T1AY97</accession>
<keyword evidence="2" id="KW-1185">Reference proteome</keyword>
<dbReference type="AlphaFoldDB" id="A0A1T1AY97"/>